<evidence type="ECO:0000259" key="9">
    <source>
        <dbReference type="Pfam" id="PF00082"/>
    </source>
</evidence>
<dbReference type="InterPro" id="IPR023827">
    <property type="entry name" value="Peptidase_S8_Asp-AS"/>
</dbReference>
<dbReference type="PANTHER" id="PTHR43806">
    <property type="entry name" value="PEPTIDASE S8"/>
    <property type="match status" value="1"/>
</dbReference>
<reference evidence="12" key="1">
    <citation type="submission" date="2016-10" db="EMBL/GenBank/DDBJ databases">
        <authorList>
            <person name="Varghese N."/>
            <person name="Submissions S."/>
        </authorList>
    </citation>
    <scope>NUCLEOTIDE SEQUENCE [LARGE SCALE GENOMIC DNA]</scope>
    <source>
        <strain evidence="12">DSM 45789</strain>
    </source>
</reference>
<dbReference type="EMBL" id="FPAA01000002">
    <property type="protein sequence ID" value="SFS43540.1"/>
    <property type="molecule type" value="Genomic_DNA"/>
</dbReference>
<proteinExistence type="inferred from homology"/>
<evidence type="ECO:0000256" key="4">
    <source>
        <dbReference type="ARBA" id="ARBA00022670"/>
    </source>
</evidence>
<evidence type="ECO:0000259" key="10">
    <source>
        <dbReference type="Pfam" id="PF22148"/>
    </source>
</evidence>
<dbReference type="GO" id="GO:0005576">
    <property type="term" value="C:extracellular region"/>
    <property type="evidence" value="ECO:0007669"/>
    <property type="project" value="UniProtKB-SubCell"/>
</dbReference>
<protein>
    <submittedName>
        <fullName evidence="11">Thermitase</fullName>
    </submittedName>
</protein>
<dbReference type="PANTHER" id="PTHR43806:SF11">
    <property type="entry name" value="CEREVISIN-RELATED"/>
    <property type="match status" value="1"/>
</dbReference>
<dbReference type="PROSITE" id="PS00137">
    <property type="entry name" value="SUBTILASE_HIS"/>
    <property type="match status" value="1"/>
</dbReference>
<dbReference type="InterPro" id="IPR054399">
    <property type="entry name" value="Fervidolysin-like_N_prodom"/>
</dbReference>
<sequence>MPKGNRNGNLNHSLTHKYVQGELLVKFHAHASKKDIYSLLGKVEGHPMPGNVGGVARVRIKRHIEDSWKHLVNHHMVEFAEPNYLMKASFIPNDPLFPRQYGLRQINAPLAWNVTRGRRAVFVAIVDTGVQTNHPDLRTKLLRGFNFISGNTNTNDNNGHGTHVAGIAAAATNNGIGVAGTGFNIRILPVKVLNSQGVGTLFDVARGILYSVQRGAKVINLSLGGPNTSATLQNAVNTAWQRGVVVVAAAGNNASSVPEYPAFYTNVIAVAATNARDRRASFSNFGSWVDVAAPGVNILSTTVGSGYGFKTGTSMSTPFVTGLAGLLASQGRNNVQIRRAIQQTSNRSIPGTTYGRINANLSVRS</sequence>
<evidence type="ECO:0000256" key="6">
    <source>
        <dbReference type="ARBA" id="ARBA00022825"/>
    </source>
</evidence>
<keyword evidence="12" id="KW-1185">Reference proteome</keyword>
<dbReference type="InterPro" id="IPR034084">
    <property type="entry name" value="Thermitase-like_dom"/>
</dbReference>
<evidence type="ECO:0000256" key="7">
    <source>
        <dbReference type="PROSITE-ProRule" id="PRU01240"/>
    </source>
</evidence>
<dbReference type="PROSITE" id="PS51892">
    <property type="entry name" value="SUBTILASE"/>
    <property type="match status" value="1"/>
</dbReference>
<evidence type="ECO:0000256" key="2">
    <source>
        <dbReference type="ARBA" id="ARBA00011073"/>
    </source>
</evidence>
<accession>A0A1I6PTY2</accession>
<dbReference type="PROSITE" id="PS00136">
    <property type="entry name" value="SUBTILASE_ASP"/>
    <property type="match status" value="1"/>
</dbReference>
<dbReference type="AlphaFoldDB" id="A0A1I6PTY2"/>
<dbReference type="GO" id="GO:0006508">
    <property type="term" value="P:proteolysis"/>
    <property type="evidence" value="ECO:0007669"/>
    <property type="project" value="UniProtKB-KW"/>
</dbReference>
<feature type="active site" description="Charge relay system" evidence="7">
    <location>
        <position position="160"/>
    </location>
</feature>
<feature type="domain" description="Peptidase S8/S53" evidence="9">
    <location>
        <begin position="119"/>
        <end position="346"/>
    </location>
</feature>
<keyword evidence="6 7" id="KW-0720">Serine protease</keyword>
<dbReference type="InterPro" id="IPR022398">
    <property type="entry name" value="Peptidase_S8_His-AS"/>
</dbReference>
<dbReference type="InterPro" id="IPR023828">
    <property type="entry name" value="Peptidase_S8_Ser-AS"/>
</dbReference>
<evidence type="ECO:0000313" key="12">
    <source>
        <dbReference type="Proteomes" id="UP000198660"/>
    </source>
</evidence>
<evidence type="ECO:0000256" key="1">
    <source>
        <dbReference type="ARBA" id="ARBA00004613"/>
    </source>
</evidence>
<dbReference type="Pfam" id="PF22148">
    <property type="entry name" value="Fervidolysin_NPro-like"/>
    <property type="match status" value="1"/>
</dbReference>
<keyword evidence="3" id="KW-0964">Secreted</keyword>
<dbReference type="RefSeq" id="WP_091833831.1">
    <property type="nucleotide sequence ID" value="NZ_FPAA01000002.1"/>
</dbReference>
<dbReference type="InterPro" id="IPR050131">
    <property type="entry name" value="Peptidase_S8_subtilisin-like"/>
</dbReference>
<dbReference type="InterPro" id="IPR036852">
    <property type="entry name" value="Peptidase_S8/S53_dom_sf"/>
</dbReference>
<dbReference type="OrthoDB" id="9798386at2"/>
<feature type="active site" description="Charge relay system" evidence="7">
    <location>
        <position position="314"/>
    </location>
</feature>
<evidence type="ECO:0000313" key="11">
    <source>
        <dbReference type="EMBL" id="SFS43540.1"/>
    </source>
</evidence>
<evidence type="ECO:0000256" key="3">
    <source>
        <dbReference type="ARBA" id="ARBA00022525"/>
    </source>
</evidence>
<feature type="active site" description="Charge relay system" evidence="7">
    <location>
        <position position="127"/>
    </location>
</feature>
<comment type="similarity">
    <text evidence="2 7 8">Belongs to the peptidase S8 family.</text>
</comment>
<dbReference type="SUPFAM" id="SSF52743">
    <property type="entry name" value="Subtilisin-like"/>
    <property type="match status" value="1"/>
</dbReference>
<dbReference type="Pfam" id="PF00082">
    <property type="entry name" value="Peptidase_S8"/>
    <property type="match status" value="1"/>
</dbReference>
<dbReference type="GO" id="GO:0004252">
    <property type="term" value="F:serine-type endopeptidase activity"/>
    <property type="evidence" value="ECO:0007669"/>
    <property type="project" value="UniProtKB-UniRule"/>
</dbReference>
<dbReference type="InterPro" id="IPR000209">
    <property type="entry name" value="Peptidase_S8/S53_dom"/>
</dbReference>
<name>A0A1I6PTY2_9BACL</name>
<gene>
    <name evidence="11" type="ORF">SAMN05444972_102123</name>
</gene>
<evidence type="ECO:0000256" key="8">
    <source>
        <dbReference type="RuleBase" id="RU003355"/>
    </source>
</evidence>
<keyword evidence="5 7" id="KW-0378">Hydrolase</keyword>
<comment type="subcellular location">
    <subcellularLocation>
        <location evidence="1">Secreted</location>
    </subcellularLocation>
</comment>
<organism evidence="11 12">
    <name type="scientific">Marininema halotolerans</name>
    <dbReference type="NCBI Taxonomy" id="1155944"/>
    <lineage>
        <taxon>Bacteria</taxon>
        <taxon>Bacillati</taxon>
        <taxon>Bacillota</taxon>
        <taxon>Bacilli</taxon>
        <taxon>Bacillales</taxon>
        <taxon>Thermoactinomycetaceae</taxon>
        <taxon>Marininema</taxon>
    </lineage>
</organism>
<dbReference type="PROSITE" id="PS00138">
    <property type="entry name" value="SUBTILASE_SER"/>
    <property type="match status" value="1"/>
</dbReference>
<keyword evidence="4 7" id="KW-0645">Protease</keyword>
<dbReference type="PRINTS" id="PR00723">
    <property type="entry name" value="SUBTILISIN"/>
</dbReference>
<dbReference type="CDD" id="cd07484">
    <property type="entry name" value="Peptidases_S8_Thermitase_like"/>
    <property type="match status" value="1"/>
</dbReference>
<evidence type="ECO:0000256" key="5">
    <source>
        <dbReference type="ARBA" id="ARBA00022801"/>
    </source>
</evidence>
<feature type="domain" description="Fervidolysin-like N-terminal prodomain" evidence="10">
    <location>
        <begin position="15"/>
        <end position="83"/>
    </location>
</feature>
<dbReference type="Proteomes" id="UP000198660">
    <property type="component" value="Unassembled WGS sequence"/>
</dbReference>
<dbReference type="InterPro" id="IPR015500">
    <property type="entry name" value="Peptidase_S8_subtilisin-rel"/>
</dbReference>
<dbReference type="Gene3D" id="3.40.50.200">
    <property type="entry name" value="Peptidase S8/S53 domain"/>
    <property type="match status" value="1"/>
</dbReference>